<comment type="function">
    <text evidence="6">Methylates ribosomal protein L11.</text>
</comment>
<reference evidence="7 8" key="1">
    <citation type="submission" date="2017-04" db="EMBL/GenBank/DDBJ databases">
        <title>A new member of the family Flavobacteriaceae isolated from ascidians.</title>
        <authorList>
            <person name="Chen L."/>
        </authorList>
    </citation>
    <scope>NUCLEOTIDE SEQUENCE [LARGE SCALE GENOMIC DNA]</scope>
    <source>
        <strain evidence="7 8">HQA918</strain>
    </source>
</reference>
<dbReference type="EMBL" id="NBWU01000003">
    <property type="protein sequence ID" value="PCE64376.1"/>
    <property type="molecule type" value="Genomic_DNA"/>
</dbReference>
<evidence type="ECO:0000256" key="2">
    <source>
        <dbReference type="ARBA" id="ARBA00022490"/>
    </source>
</evidence>
<comment type="caution">
    <text evidence="7">The sequence shown here is derived from an EMBL/GenBank/DDBJ whole genome shotgun (WGS) entry which is preliminary data.</text>
</comment>
<dbReference type="OrthoDB" id="9785995at2"/>
<sequence length="279" mass="31060">MADAIYLEFDFKVEPLQPGSDVLMAELGAIGFESFMETDTGFLAYVAKEEYQESAFKGIGLLQGGFCSVSWVQREVPQQNWNKEWESNFEPIEVAGQCSVRAPFHNPRPDLDFDLIIEPKMSFGTGHHATTHLMIKQILGLNLQGKTVLDMGCGTGVLGILAEKKGASLVHAIDIDDWCFENSQENVSRNACTKTEVILGGAEKLGEQTYDLIIANINRNVLLNDITKYAQVLDKKGVLLLSGFYSEDIPMISEECAKHGLTLDHNFERNNWIGAKYVF</sequence>
<evidence type="ECO:0000256" key="1">
    <source>
        <dbReference type="ARBA" id="ARBA00009741"/>
    </source>
</evidence>
<dbReference type="NCBIfam" id="NF001785">
    <property type="entry name" value="PRK00517.2-2"/>
    <property type="match status" value="1"/>
</dbReference>
<dbReference type="HAMAP" id="MF_00735">
    <property type="entry name" value="Methyltr_PrmA"/>
    <property type="match status" value="1"/>
</dbReference>
<name>A0A2A4G8Q9_9FLAO</name>
<dbReference type="AlphaFoldDB" id="A0A2A4G8Q9"/>
<keyword evidence="4 6" id="KW-0808">Transferase</keyword>
<organism evidence="7 8">
    <name type="scientific">Sediminicola luteus</name>
    <dbReference type="NCBI Taxonomy" id="319238"/>
    <lineage>
        <taxon>Bacteria</taxon>
        <taxon>Pseudomonadati</taxon>
        <taxon>Bacteroidota</taxon>
        <taxon>Flavobacteriia</taxon>
        <taxon>Flavobacteriales</taxon>
        <taxon>Flavobacteriaceae</taxon>
        <taxon>Sediminicola</taxon>
    </lineage>
</organism>
<evidence type="ECO:0000256" key="5">
    <source>
        <dbReference type="ARBA" id="ARBA00022691"/>
    </source>
</evidence>
<dbReference type="EC" id="2.1.1.-" evidence="6"/>
<dbReference type="PANTHER" id="PTHR43648:SF1">
    <property type="entry name" value="ELECTRON TRANSFER FLAVOPROTEIN BETA SUBUNIT LYSINE METHYLTRANSFERASE"/>
    <property type="match status" value="1"/>
</dbReference>
<protein>
    <recommendedName>
        <fullName evidence="6">Ribosomal protein L11 methyltransferase</fullName>
        <shortName evidence="6">L11 Mtase</shortName>
        <ecNumber evidence="6">2.1.1.-</ecNumber>
    </recommendedName>
</protein>
<dbReference type="GO" id="GO:0005737">
    <property type="term" value="C:cytoplasm"/>
    <property type="evidence" value="ECO:0007669"/>
    <property type="project" value="UniProtKB-SubCell"/>
</dbReference>
<dbReference type="InterPro" id="IPR004498">
    <property type="entry name" value="Ribosomal_PrmA_MeTrfase"/>
</dbReference>
<gene>
    <name evidence="6" type="primary">prmA</name>
    <name evidence="7" type="ORF">B7P33_08770</name>
</gene>
<dbReference type="RefSeq" id="WP_097440498.1">
    <property type="nucleotide sequence ID" value="NZ_KZ300476.1"/>
</dbReference>
<keyword evidence="3 6" id="KW-0489">Methyltransferase</keyword>
<evidence type="ECO:0000256" key="4">
    <source>
        <dbReference type="ARBA" id="ARBA00022679"/>
    </source>
</evidence>
<dbReference type="GO" id="GO:0008276">
    <property type="term" value="F:protein methyltransferase activity"/>
    <property type="evidence" value="ECO:0007669"/>
    <property type="project" value="UniProtKB-UniRule"/>
</dbReference>
<keyword evidence="7" id="KW-0687">Ribonucleoprotein</keyword>
<dbReference type="InterPro" id="IPR050078">
    <property type="entry name" value="Ribosomal_L11_MeTrfase_PrmA"/>
</dbReference>
<keyword evidence="8" id="KW-1185">Reference proteome</keyword>
<dbReference type="PANTHER" id="PTHR43648">
    <property type="entry name" value="ELECTRON TRANSFER FLAVOPROTEIN BETA SUBUNIT LYSINE METHYLTRANSFERASE"/>
    <property type="match status" value="1"/>
</dbReference>
<keyword evidence="7" id="KW-0689">Ribosomal protein</keyword>
<comment type="similarity">
    <text evidence="1 6">Belongs to the methyltransferase superfamily. PrmA family.</text>
</comment>
<evidence type="ECO:0000313" key="8">
    <source>
        <dbReference type="Proteomes" id="UP000219559"/>
    </source>
</evidence>
<dbReference type="Proteomes" id="UP000219559">
    <property type="component" value="Unassembled WGS sequence"/>
</dbReference>
<evidence type="ECO:0000256" key="3">
    <source>
        <dbReference type="ARBA" id="ARBA00022603"/>
    </source>
</evidence>
<evidence type="ECO:0000313" key="7">
    <source>
        <dbReference type="EMBL" id="PCE64376.1"/>
    </source>
</evidence>
<feature type="binding site" evidence="6">
    <location>
        <position position="174"/>
    </location>
    <ligand>
        <name>S-adenosyl-L-methionine</name>
        <dbReference type="ChEBI" id="CHEBI:59789"/>
    </ligand>
</feature>
<dbReference type="SUPFAM" id="SSF53335">
    <property type="entry name" value="S-adenosyl-L-methionine-dependent methyltransferases"/>
    <property type="match status" value="1"/>
</dbReference>
<dbReference type="GO" id="GO:0032259">
    <property type="term" value="P:methylation"/>
    <property type="evidence" value="ECO:0007669"/>
    <property type="project" value="UniProtKB-KW"/>
</dbReference>
<proteinExistence type="inferred from homology"/>
<evidence type="ECO:0000256" key="6">
    <source>
        <dbReference type="HAMAP-Rule" id="MF_00735"/>
    </source>
</evidence>
<accession>A0A2A4G8Q9</accession>
<keyword evidence="5 6" id="KW-0949">S-adenosyl-L-methionine</keyword>
<comment type="catalytic activity">
    <reaction evidence="6">
        <text>L-lysyl-[protein] + 3 S-adenosyl-L-methionine = N(6),N(6),N(6)-trimethyl-L-lysyl-[protein] + 3 S-adenosyl-L-homocysteine + 3 H(+)</text>
        <dbReference type="Rhea" id="RHEA:54192"/>
        <dbReference type="Rhea" id="RHEA-COMP:9752"/>
        <dbReference type="Rhea" id="RHEA-COMP:13826"/>
        <dbReference type="ChEBI" id="CHEBI:15378"/>
        <dbReference type="ChEBI" id="CHEBI:29969"/>
        <dbReference type="ChEBI" id="CHEBI:57856"/>
        <dbReference type="ChEBI" id="CHEBI:59789"/>
        <dbReference type="ChEBI" id="CHEBI:61961"/>
    </reaction>
</comment>
<dbReference type="Pfam" id="PF06325">
    <property type="entry name" value="PrmA"/>
    <property type="match status" value="1"/>
</dbReference>
<feature type="binding site" evidence="6">
    <location>
        <position position="152"/>
    </location>
    <ligand>
        <name>S-adenosyl-L-methionine</name>
        <dbReference type="ChEBI" id="CHEBI:59789"/>
    </ligand>
</feature>
<dbReference type="Gene3D" id="3.40.50.150">
    <property type="entry name" value="Vaccinia Virus protein VP39"/>
    <property type="match status" value="1"/>
</dbReference>
<feature type="binding site" evidence="6">
    <location>
        <position position="131"/>
    </location>
    <ligand>
        <name>S-adenosyl-L-methionine</name>
        <dbReference type="ChEBI" id="CHEBI:59789"/>
    </ligand>
</feature>
<dbReference type="GO" id="GO:0005840">
    <property type="term" value="C:ribosome"/>
    <property type="evidence" value="ECO:0007669"/>
    <property type="project" value="UniProtKB-KW"/>
</dbReference>
<feature type="binding site" evidence="6">
    <location>
        <position position="216"/>
    </location>
    <ligand>
        <name>S-adenosyl-L-methionine</name>
        <dbReference type="ChEBI" id="CHEBI:59789"/>
    </ligand>
</feature>
<comment type="subcellular location">
    <subcellularLocation>
        <location evidence="6">Cytoplasm</location>
    </subcellularLocation>
</comment>
<dbReference type="CDD" id="cd02440">
    <property type="entry name" value="AdoMet_MTases"/>
    <property type="match status" value="1"/>
</dbReference>
<dbReference type="InterPro" id="IPR029063">
    <property type="entry name" value="SAM-dependent_MTases_sf"/>
</dbReference>
<keyword evidence="2 6" id="KW-0963">Cytoplasm</keyword>